<evidence type="ECO:0000313" key="2">
    <source>
        <dbReference type="Proteomes" id="UP000824260"/>
    </source>
</evidence>
<organism evidence="1 2">
    <name type="scientific">Candidatus Pullichristensenella stercorigallinarum</name>
    <dbReference type="NCBI Taxonomy" id="2840909"/>
    <lineage>
        <taxon>Bacteria</taxon>
        <taxon>Bacillati</taxon>
        <taxon>Bacillota</taxon>
        <taxon>Clostridia</taxon>
        <taxon>Candidatus Pullichristensenella</taxon>
    </lineage>
</organism>
<gene>
    <name evidence="1" type="ORF">IAA52_01670</name>
</gene>
<evidence type="ECO:0000313" key="1">
    <source>
        <dbReference type="EMBL" id="HIQ81790.1"/>
    </source>
</evidence>
<dbReference type="AlphaFoldDB" id="A0A9D0ZK02"/>
<comment type="caution">
    <text evidence="1">The sequence shown here is derived from an EMBL/GenBank/DDBJ whole genome shotgun (WGS) entry which is preliminary data.</text>
</comment>
<reference evidence="1" key="2">
    <citation type="journal article" date="2021" name="PeerJ">
        <title>Extensive microbial diversity within the chicken gut microbiome revealed by metagenomics and culture.</title>
        <authorList>
            <person name="Gilroy R."/>
            <person name="Ravi A."/>
            <person name="Getino M."/>
            <person name="Pursley I."/>
            <person name="Horton D.L."/>
            <person name="Alikhan N.F."/>
            <person name="Baker D."/>
            <person name="Gharbi K."/>
            <person name="Hall N."/>
            <person name="Watson M."/>
            <person name="Adriaenssens E.M."/>
            <person name="Foster-Nyarko E."/>
            <person name="Jarju S."/>
            <person name="Secka A."/>
            <person name="Antonio M."/>
            <person name="Oren A."/>
            <person name="Chaudhuri R.R."/>
            <person name="La Ragione R."/>
            <person name="Hildebrand F."/>
            <person name="Pallen M.J."/>
        </authorList>
    </citation>
    <scope>NUCLEOTIDE SEQUENCE</scope>
    <source>
        <strain evidence="1">ChiSjej6B24-2974</strain>
    </source>
</reference>
<accession>A0A9D0ZK02</accession>
<protein>
    <submittedName>
        <fullName evidence="1">Uncharacterized protein</fullName>
    </submittedName>
</protein>
<reference evidence="1" key="1">
    <citation type="submission" date="2020-10" db="EMBL/GenBank/DDBJ databases">
        <authorList>
            <person name="Gilroy R."/>
        </authorList>
    </citation>
    <scope>NUCLEOTIDE SEQUENCE</scope>
    <source>
        <strain evidence="1">ChiSjej6B24-2974</strain>
    </source>
</reference>
<sequence>MKLFNIHNTENFYKVIDSCKAPVLVSASDGRSEDFRNNTLLRELAENASNGKGISEIELHTTCAEDMRRLIDFMTYGYSGSYEKKSA</sequence>
<dbReference type="EMBL" id="DVFZ01000018">
    <property type="protein sequence ID" value="HIQ81790.1"/>
    <property type="molecule type" value="Genomic_DNA"/>
</dbReference>
<proteinExistence type="predicted"/>
<dbReference type="Proteomes" id="UP000824260">
    <property type="component" value="Unassembled WGS sequence"/>
</dbReference>
<name>A0A9D0ZK02_9FIRM</name>